<reference evidence="1 2" key="1">
    <citation type="journal article" date="2020" name="IScience">
        <title>Genome Sequencing of the Endangered Kingdonia uniflora (Circaeasteraceae, Ranunculales) Reveals Potential Mechanisms of Evolutionary Specialization.</title>
        <authorList>
            <person name="Sun Y."/>
            <person name="Deng T."/>
            <person name="Zhang A."/>
            <person name="Moore M.J."/>
            <person name="Landis J.B."/>
            <person name="Lin N."/>
            <person name="Zhang H."/>
            <person name="Zhang X."/>
            <person name="Huang J."/>
            <person name="Zhang X."/>
            <person name="Sun H."/>
            <person name="Wang H."/>
        </authorList>
    </citation>
    <scope>NUCLEOTIDE SEQUENCE [LARGE SCALE GENOMIC DNA]</scope>
    <source>
        <strain evidence="1">TB1705</strain>
        <tissue evidence="1">Leaf</tissue>
    </source>
</reference>
<dbReference type="EMBL" id="JACGCM010000715">
    <property type="protein sequence ID" value="KAF6167882.1"/>
    <property type="molecule type" value="Genomic_DNA"/>
</dbReference>
<name>A0A7J7NLN3_9MAGN</name>
<keyword evidence="2" id="KW-1185">Reference proteome</keyword>
<proteinExistence type="predicted"/>
<dbReference type="Proteomes" id="UP000541444">
    <property type="component" value="Unassembled WGS sequence"/>
</dbReference>
<dbReference type="AlphaFoldDB" id="A0A7J7NLN3"/>
<comment type="caution">
    <text evidence="1">The sequence shown here is derived from an EMBL/GenBank/DDBJ whole genome shotgun (WGS) entry which is preliminary data.</text>
</comment>
<protein>
    <submittedName>
        <fullName evidence="1">Uncharacterized protein</fullName>
    </submittedName>
</protein>
<feature type="non-terminal residue" evidence="1">
    <location>
        <position position="1"/>
    </location>
</feature>
<accession>A0A7J7NLN3</accession>
<gene>
    <name evidence="1" type="ORF">GIB67_027660</name>
</gene>
<organism evidence="1 2">
    <name type="scientific">Kingdonia uniflora</name>
    <dbReference type="NCBI Taxonomy" id="39325"/>
    <lineage>
        <taxon>Eukaryota</taxon>
        <taxon>Viridiplantae</taxon>
        <taxon>Streptophyta</taxon>
        <taxon>Embryophyta</taxon>
        <taxon>Tracheophyta</taxon>
        <taxon>Spermatophyta</taxon>
        <taxon>Magnoliopsida</taxon>
        <taxon>Ranunculales</taxon>
        <taxon>Circaeasteraceae</taxon>
        <taxon>Kingdonia</taxon>
    </lineage>
</organism>
<sequence length="221" mass="25604">MLLKLDDHGKILQSHGKLLEQILMSSVRDSTLPLRDTLLLGQYQFSTHEKTMKRKREEEDYGGSRVSKTDIVFFNQEEVVGEAYQTKESKEEVEQSKEEEDVDEASQLILIESKVDLTLKKRHALTDAEINERAFKMACRMNQLHAHLDDLLPGVLLKSFIQRPISQDKKNQVDQGLSLRKDELSPKVMKNNTTTYKKIGEETVYLNALYTLYSKQWLDNE</sequence>
<evidence type="ECO:0000313" key="2">
    <source>
        <dbReference type="Proteomes" id="UP000541444"/>
    </source>
</evidence>
<evidence type="ECO:0000313" key="1">
    <source>
        <dbReference type="EMBL" id="KAF6167882.1"/>
    </source>
</evidence>